<dbReference type="RefSeq" id="XP_026548077.1">
    <property type="nucleotide sequence ID" value="XM_026692292.1"/>
</dbReference>
<dbReference type="GeneID" id="113429775"/>
<feature type="transmembrane region" description="Helical" evidence="5">
    <location>
        <begin position="12"/>
        <end position="33"/>
    </location>
</feature>
<evidence type="ECO:0000256" key="1">
    <source>
        <dbReference type="ARBA" id="ARBA00004167"/>
    </source>
</evidence>
<name>A0A6J1VY78_9SAUR</name>
<evidence type="ECO:0000313" key="7">
    <source>
        <dbReference type="RefSeq" id="XP_026548077.1"/>
    </source>
</evidence>
<reference evidence="7" key="1">
    <citation type="submission" date="2025-08" db="UniProtKB">
        <authorList>
            <consortium name="RefSeq"/>
        </authorList>
    </citation>
    <scope>IDENTIFICATION</scope>
</reference>
<gene>
    <name evidence="7" type="primary">LOC113429775</name>
</gene>
<evidence type="ECO:0000256" key="5">
    <source>
        <dbReference type="SAM" id="Phobius"/>
    </source>
</evidence>
<keyword evidence="2 5" id="KW-0812">Transmembrane</keyword>
<dbReference type="PANTHER" id="PTHR16736">
    <property type="entry name" value="CORTEXIN-1-RELATED"/>
    <property type="match status" value="1"/>
</dbReference>
<evidence type="ECO:0000256" key="2">
    <source>
        <dbReference type="ARBA" id="ARBA00022692"/>
    </source>
</evidence>
<dbReference type="AlphaFoldDB" id="A0A6J1VY78"/>
<keyword evidence="6" id="KW-1185">Reference proteome</keyword>
<evidence type="ECO:0000256" key="4">
    <source>
        <dbReference type="ARBA" id="ARBA00023136"/>
    </source>
</evidence>
<evidence type="ECO:0000256" key="3">
    <source>
        <dbReference type="ARBA" id="ARBA00022989"/>
    </source>
</evidence>
<dbReference type="InterPro" id="IPR020066">
    <property type="entry name" value="Cortexin"/>
</dbReference>
<sequence length="57" mass="6394">MESPTMEPFVDLDQGICLAFLSLMGLFLLAMMVRCAKLIVDPYTAIPTSTWQEEPLD</sequence>
<dbReference type="PANTHER" id="PTHR16736:SF5">
    <property type="entry name" value="CORTEXIN DOMAIN-CONTAINING 1 PROTEIN"/>
    <property type="match status" value="1"/>
</dbReference>
<dbReference type="Proteomes" id="UP000504612">
    <property type="component" value="Unplaced"/>
</dbReference>
<protein>
    <submittedName>
        <fullName evidence="7">Cortexin domain-containing 1-like</fullName>
    </submittedName>
</protein>
<proteinExistence type="predicted"/>
<dbReference type="Pfam" id="PF11057">
    <property type="entry name" value="Cortexin"/>
    <property type="match status" value="1"/>
</dbReference>
<dbReference type="KEGG" id="nss:113429775"/>
<keyword evidence="4 5" id="KW-0472">Membrane</keyword>
<comment type="subcellular location">
    <subcellularLocation>
        <location evidence="1">Membrane</location>
        <topology evidence="1">Single-pass membrane protein</topology>
    </subcellularLocation>
</comment>
<dbReference type="GO" id="GO:0016020">
    <property type="term" value="C:membrane"/>
    <property type="evidence" value="ECO:0007669"/>
    <property type="project" value="UniProtKB-SubCell"/>
</dbReference>
<accession>A0A6J1VY78</accession>
<organism evidence="6 7">
    <name type="scientific">Notechis scutatus</name>
    <name type="common">mainland tiger snake</name>
    <dbReference type="NCBI Taxonomy" id="8663"/>
    <lineage>
        <taxon>Eukaryota</taxon>
        <taxon>Metazoa</taxon>
        <taxon>Chordata</taxon>
        <taxon>Craniata</taxon>
        <taxon>Vertebrata</taxon>
        <taxon>Euteleostomi</taxon>
        <taxon>Lepidosauria</taxon>
        <taxon>Squamata</taxon>
        <taxon>Bifurcata</taxon>
        <taxon>Unidentata</taxon>
        <taxon>Episquamata</taxon>
        <taxon>Toxicofera</taxon>
        <taxon>Serpentes</taxon>
        <taxon>Colubroidea</taxon>
        <taxon>Elapidae</taxon>
        <taxon>Hydrophiinae</taxon>
        <taxon>Notechis</taxon>
    </lineage>
</organism>
<evidence type="ECO:0000313" key="6">
    <source>
        <dbReference type="Proteomes" id="UP000504612"/>
    </source>
</evidence>
<keyword evidence="3 5" id="KW-1133">Transmembrane helix</keyword>